<dbReference type="PROSITE" id="PS50110">
    <property type="entry name" value="RESPONSE_REGULATORY"/>
    <property type="match status" value="1"/>
</dbReference>
<dbReference type="SMART" id="SM00086">
    <property type="entry name" value="PAC"/>
    <property type="match status" value="1"/>
</dbReference>
<dbReference type="KEGG" id="mfy:HH212_20445"/>
<dbReference type="Gene3D" id="3.40.50.2300">
    <property type="match status" value="1"/>
</dbReference>
<dbReference type="EC" id="2.7.13.3" evidence="2"/>
<dbReference type="InterPro" id="IPR005467">
    <property type="entry name" value="His_kinase_dom"/>
</dbReference>
<dbReference type="CDD" id="cd00130">
    <property type="entry name" value="PAS"/>
    <property type="match status" value="1"/>
</dbReference>
<evidence type="ECO:0000256" key="2">
    <source>
        <dbReference type="ARBA" id="ARBA00012438"/>
    </source>
</evidence>
<sequence length="512" mass="54449">MTRVPIVVSDPNQADNPIVFVNPAFCELTHYADADIVGKNCRVLQGDDTDPEAVAALRRAVCENRSVAVDILNYKADGHPFWNAVFIGPIHDAGGRVLYWFGSMMDITSRKFGEQALLQAQKMEVLGQLTAGVAHDFNNLLQVVAGNLDLVRTIPGSPAAALLAVERAALAVRKAGKLTNQLLTFARKQHLKPLRLNMNGLVVEFSEMLARTLGSKIDLELALQPGLPSCQLDPAQMEMALLNVLVNARDAMPDGGKVVLATSMLPTGTRFGGQERLRAPHVMISVADQGAGMTPDTLGRAREPFFTTKATGTGLGLAMVHGFAQQSGGWLDIQSEVGKGTAIRMAFPVALHGGGDSDQRSGARADGWTPIHAMGMRTVLLVDGIAPDARDVMETYLRRFGYRVLGAAGIDQAVALADGHGRIDLLVASLTLDDGGDAMRLVDALRLRQPDMPAIFGVDFASAASLAAAAAASDAQSIARSSRMGQLAERVRVALKVDVRAAAEPEARGQEP</sequence>
<dbReference type="Proteomes" id="UP000502415">
    <property type="component" value="Chromosome"/>
</dbReference>
<reference evidence="8 9" key="1">
    <citation type="submission" date="2020-04" db="EMBL/GenBank/DDBJ databases">
        <title>Genome sequencing of novel species.</title>
        <authorList>
            <person name="Heo J."/>
            <person name="Kim S.-J."/>
            <person name="Kim J.-S."/>
            <person name="Hong S.-B."/>
            <person name="Kwon S.-W."/>
        </authorList>
    </citation>
    <scope>NUCLEOTIDE SEQUENCE [LARGE SCALE GENOMIC DNA]</scope>
    <source>
        <strain evidence="8 9">GN2-R2</strain>
    </source>
</reference>
<dbReference type="InterPro" id="IPR036890">
    <property type="entry name" value="HATPase_C_sf"/>
</dbReference>
<dbReference type="CDD" id="cd00082">
    <property type="entry name" value="HisKA"/>
    <property type="match status" value="1"/>
</dbReference>
<dbReference type="InterPro" id="IPR004358">
    <property type="entry name" value="Sig_transdc_His_kin-like_C"/>
</dbReference>
<dbReference type="Pfam" id="PF02518">
    <property type="entry name" value="HATPase_c"/>
    <property type="match status" value="1"/>
</dbReference>
<name>A0A7Z2ZTY7_9BURK</name>
<dbReference type="InterPro" id="IPR000014">
    <property type="entry name" value="PAS"/>
</dbReference>
<dbReference type="InterPro" id="IPR011006">
    <property type="entry name" value="CheY-like_superfamily"/>
</dbReference>
<feature type="domain" description="Histidine kinase" evidence="5">
    <location>
        <begin position="132"/>
        <end position="351"/>
    </location>
</feature>
<dbReference type="SUPFAM" id="SSF55785">
    <property type="entry name" value="PYP-like sensor domain (PAS domain)"/>
    <property type="match status" value="1"/>
</dbReference>
<dbReference type="PANTHER" id="PTHR43065">
    <property type="entry name" value="SENSOR HISTIDINE KINASE"/>
    <property type="match status" value="1"/>
</dbReference>
<evidence type="ECO:0000313" key="9">
    <source>
        <dbReference type="Proteomes" id="UP000502415"/>
    </source>
</evidence>
<comment type="catalytic activity">
    <reaction evidence="1">
        <text>ATP + protein L-histidine = ADP + protein N-phospho-L-histidine.</text>
        <dbReference type="EC" id="2.7.13.3"/>
    </reaction>
</comment>
<dbReference type="InterPro" id="IPR000700">
    <property type="entry name" value="PAS-assoc_C"/>
</dbReference>
<feature type="domain" description="PAC" evidence="7">
    <location>
        <begin position="65"/>
        <end position="119"/>
    </location>
</feature>
<dbReference type="NCBIfam" id="TIGR00229">
    <property type="entry name" value="sensory_box"/>
    <property type="match status" value="1"/>
</dbReference>
<dbReference type="SMART" id="SM00387">
    <property type="entry name" value="HATPase_c"/>
    <property type="match status" value="1"/>
</dbReference>
<dbReference type="PROSITE" id="PS50113">
    <property type="entry name" value="PAC"/>
    <property type="match status" value="1"/>
</dbReference>
<keyword evidence="3" id="KW-0597">Phosphoprotein</keyword>
<dbReference type="SUPFAM" id="SSF47384">
    <property type="entry name" value="Homodimeric domain of signal transducing histidine kinase"/>
    <property type="match status" value="1"/>
</dbReference>
<proteinExistence type="predicted"/>
<dbReference type="Gene3D" id="3.30.565.10">
    <property type="entry name" value="Histidine kinase-like ATPase, C-terminal domain"/>
    <property type="match status" value="1"/>
</dbReference>
<dbReference type="InterPro" id="IPR003661">
    <property type="entry name" value="HisK_dim/P_dom"/>
</dbReference>
<dbReference type="InterPro" id="IPR001789">
    <property type="entry name" value="Sig_transdc_resp-reg_receiver"/>
</dbReference>
<organism evidence="8 9">
    <name type="scientific">Massilia forsythiae</name>
    <dbReference type="NCBI Taxonomy" id="2728020"/>
    <lineage>
        <taxon>Bacteria</taxon>
        <taxon>Pseudomonadati</taxon>
        <taxon>Pseudomonadota</taxon>
        <taxon>Betaproteobacteria</taxon>
        <taxon>Burkholderiales</taxon>
        <taxon>Oxalobacteraceae</taxon>
        <taxon>Telluria group</taxon>
        <taxon>Massilia</taxon>
    </lineage>
</organism>
<evidence type="ECO:0000259" key="6">
    <source>
        <dbReference type="PROSITE" id="PS50110"/>
    </source>
</evidence>
<dbReference type="PANTHER" id="PTHR43065:SF42">
    <property type="entry name" value="TWO-COMPONENT SENSOR PPRA"/>
    <property type="match status" value="1"/>
</dbReference>
<dbReference type="SUPFAM" id="SSF52172">
    <property type="entry name" value="CheY-like"/>
    <property type="match status" value="1"/>
</dbReference>
<dbReference type="Gene3D" id="1.10.287.130">
    <property type="match status" value="1"/>
</dbReference>
<dbReference type="InterPro" id="IPR035965">
    <property type="entry name" value="PAS-like_dom_sf"/>
</dbReference>
<dbReference type="SMART" id="SM00388">
    <property type="entry name" value="HisKA"/>
    <property type="match status" value="1"/>
</dbReference>
<accession>A0A7Z2ZTY7</accession>
<dbReference type="Pfam" id="PF13426">
    <property type="entry name" value="PAS_9"/>
    <property type="match status" value="1"/>
</dbReference>
<evidence type="ECO:0000256" key="3">
    <source>
        <dbReference type="ARBA" id="ARBA00022553"/>
    </source>
</evidence>
<dbReference type="PROSITE" id="PS50109">
    <property type="entry name" value="HIS_KIN"/>
    <property type="match status" value="1"/>
</dbReference>
<dbReference type="EMBL" id="CP051685">
    <property type="protein sequence ID" value="QJE02096.1"/>
    <property type="molecule type" value="Genomic_DNA"/>
</dbReference>
<dbReference type="GO" id="GO:0000155">
    <property type="term" value="F:phosphorelay sensor kinase activity"/>
    <property type="evidence" value="ECO:0007669"/>
    <property type="project" value="InterPro"/>
</dbReference>
<protein>
    <recommendedName>
        <fullName evidence="2">histidine kinase</fullName>
        <ecNumber evidence="2">2.7.13.3</ecNumber>
    </recommendedName>
</protein>
<dbReference type="AlphaFoldDB" id="A0A7Z2ZTY7"/>
<evidence type="ECO:0000256" key="1">
    <source>
        <dbReference type="ARBA" id="ARBA00000085"/>
    </source>
</evidence>
<comment type="caution">
    <text evidence="4">Lacks conserved residue(s) required for the propagation of feature annotation.</text>
</comment>
<dbReference type="InterPro" id="IPR001610">
    <property type="entry name" value="PAC"/>
</dbReference>
<evidence type="ECO:0000256" key="4">
    <source>
        <dbReference type="PROSITE-ProRule" id="PRU00169"/>
    </source>
</evidence>
<dbReference type="Gene3D" id="3.30.450.20">
    <property type="entry name" value="PAS domain"/>
    <property type="match status" value="1"/>
</dbReference>
<dbReference type="SUPFAM" id="SSF55874">
    <property type="entry name" value="ATPase domain of HSP90 chaperone/DNA topoisomerase II/histidine kinase"/>
    <property type="match status" value="1"/>
</dbReference>
<dbReference type="PRINTS" id="PR00344">
    <property type="entry name" value="BCTRLSENSOR"/>
</dbReference>
<evidence type="ECO:0000259" key="7">
    <source>
        <dbReference type="PROSITE" id="PS50113"/>
    </source>
</evidence>
<dbReference type="InterPro" id="IPR003594">
    <property type="entry name" value="HATPase_dom"/>
</dbReference>
<dbReference type="InterPro" id="IPR036097">
    <property type="entry name" value="HisK_dim/P_sf"/>
</dbReference>
<gene>
    <name evidence="8" type="ORF">HH212_20445</name>
</gene>
<keyword evidence="9" id="KW-1185">Reference proteome</keyword>
<evidence type="ECO:0000313" key="8">
    <source>
        <dbReference type="EMBL" id="QJE02096.1"/>
    </source>
</evidence>
<feature type="domain" description="Response regulatory" evidence="6">
    <location>
        <begin position="379"/>
        <end position="495"/>
    </location>
</feature>
<evidence type="ECO:0000259" key="5">
    <source>
        <dbReference type="PROSITE" id="PS50109"/>
    </source>
</evidence>